<evidence type="ECO:0000256" key="2">
    <source>
        <dbReference type="ARBA" id="ARBA00023002"/>
    </source>
</evidence>
<name>A0A4Q1KPD5_9CELL</name>
<dbReference type="SUPFAM" id="SSF51735">
    <property type="entry name" value="NAD(P)-binding Rossmann-fold domains"/>
    <property type="match status" value="1"/>
</dbReference>
<evidence type="ECO:0000256" key="1">
    <source>
        <dbReference type="ARBA" id="ARBA00006484"/>
    </source>
</evidence>
<dbReference type="Pfam" id="PF00106">
    <property type="entry name" value="adh_short"/>
    <property type="match status" value="1"/>
</dbReference>
<dbReference type="PANTHER" id="PTHR24320:SF152">
    <property type="entry name" value="SHORT-CHAIN DEHYDROGENASE_REDUCTASE FAMILY PROTEIN"/>
    <property type="match status" value="1"/>
</dbReference>
<dbReference type="PANTHER" id="PTHR24320">
    <property type="entry name" value="RETINOL DEHYDROGENASE"/>
    <property type="match status" value="1"/>
</dbReference>
<dbReference type="Proteomes" id="UP000290517">
    <property type="component" value="Unassembled WGS sequence"/>
</dbReference>
<dbReference type="STRING" id="1713.GCA_000718325_03362"/>
<evidence type="ECO:0000313" key="4">
    <source>
        <dbReference type="EMBL" id="RXR31702.1"/>
    </source>
</evidence>
<comment type="caution">
    <text evidence="4">The sequence shown here is derived from an EMBL/GenBank/DDBJ whole genome shotgun (WGS) entry which is preliminary data.</text>
</comment>
<comment type="similarity">
    <text evidence="1">Belongs to the short-chain dehydrogenases/reductases (SDR) family.</text>
</comment>
<dbReference type="OrthoDB" id="4577644at2"/>
<dbReference type="EMBL" id="SDJQ01000023">
    <property type="protein sequence ID" value="RXR31702.1"/>
    <property type="molecule type" value="Genomic_DNA"/>
</dbReference>
<dbReference type="Proteomes" id="UP000289805">
    <property type="component" value="Unassembled WGS sequence"/>
</dbReference>
<protein>
    <submittedName>
        <fullName evidence="4">SDR family NAD(P)-dependent oxidoreductase</fullName>
    </submittedName>
</protein>
<evidence type="ECO:0000313" key="5">
    <source>
        <dbReference type="Proteomes" id="UP000289805"/>
    </source>
</evidence>
<reference evidence="5 6" key="1">
    <citation type="submission" date="2019-01" db="EMBL/GenBank/DDBJ databases">
        <title>Oerskovia turbata Genome sequencing and assembly.</title>
        <authorList>
            <person name="Dou T."/>
        </authorList>
    </citation>
    <scope>NUCLEOTIDE SEQUENCE [LARGE SCALE GENOMIC DNA]</scope>
    <source>
        <strain evidence="4 5">JCM12123</strain>
        <strain evidence="3 6">JCM3160</strain>
    </source>
</reference>
<accession>A0A4Q1KPD5</accession>
<keyword evidence="2" id="KW-0560">Oxidoreductase</keyword>
<dbReference type="GO" id="GO:0016491">
    <property type="term" value="F:oxidoreductase activity"/>
    <property type="evidence" value="ECO:0007669"/>
    <property type="project" value="UniProtKB-KW"/>
</dbReference>
<dbReference type="Gene3D" id="3.40.50.720">
    <property type="entry name" value="NAD(P)-binding Rossmann-like Domain"/>
    <property type="match status" value="1"/>
</dbReference>
<proteinExistence type="inferred from homology"/>
<keyword evidence="6" id="KW-1185">Reference proteome</keyword>
<evidence type="ECO:0000313" key="3">
    <source>
        <dbReference type="EMBL" id="RXR23099.1"/>
    </source>
</evidence>
<dbReference type="RefSeq" id="WP_030153153.1">
    <property type="nucleotide sequence ID" value="NZ_JOFV01000020.1"/>
</dbReference>
<dbReference type="EMBL" id="SDJR01000011">
    <property type="protein sequence ID" value="RXR23099.1"/>
    <property type="molecule type" value="Genomic_DNA"/>
</dbReference>
<dbReference type="InterPro" id="IPR036291">
    <property type="entry name" value="NAD(P)-bd_dom_sf"/>
</dbReference>
<dbReference type="AlphaFoldDB" id="A0A4Q1KPD5"/>
<sequence>MTAPILITGATAGLGRATAISLAREKHPLILVVRDLERGERLAQSLREESAGASVAVRGADLSDVSSMRALARDLIREQVRPRTIVCNAGLQVVDGVQMSVDGFELTMATNVLGHVALLAPLLDHLSPGSRVVTLGSETHRGGLRAFGFPAARWQDMETLMHPPSDAPRGSTAGQVRYSTSKLACIVLAYEIDRRWAARGVRGVCFDPGLMPATGLAREYHPVVRAIYARLTPLLVRLPGAKTVQESATDLAWLASSPEAEGLLGQYVAGRHPQKSSALSYRDGLGAEIWDTCVELAGIEPVGA</sequence>
<dbReference type="InterPro" id="IPR002347">
    <property type="entry name" value="SDR_fam"/>
</dbReference>
<evidence type="ECO:0000313" key="6">
    <source>
        <dbReference type="Proteomes" id="UP000290517"/>
    </source>
</evidence>
<organism evidence="4 5">
    <name type="scientific">Oerskovia turbata</name>
    <dbReference type="NCBI Taxonomy" id="1713"/>
    <lineage>
        <taxon>Bacteria</taxon>
        <taxon>Bacillati</taxon>
        <taxon>Actinomycetota</taxon>
        <taxon>Actinomycetes</taxon>
        <taxon>Micrococcales</taxon>
        <taxon>Cellulomonadaceae</taxon>
        <taxon>Oerskovia</taxon>
    </lineage>
</organism>
<gene>
    <name evidence="3" type="ORF">EQW73_15250</name>
    <name evidence="4" type="ORF">EQW78_16190</name>
</gene>